<dbReference type="AlphaFoldDB" id="A0AAX0WXT1"/>
<reference evidence="2" key="1">
    <citation type="submission" date="2017-12" db="EMBL/GenBank/DDBJ databases">
        <title>FDA dAtabase for Regulatory Grade micrObial Sequences (FDA-ARGOS): Supporting development and validation of Infectious Disease Dx tests.</title>
        <authorList>
            <person name="Kerrigan L."/>
            <person name="Tallon L.J."/>
            <person name="Sadzewicz L."/>
            <person name="Sengamalay N."/>
            <person name="Ott S."/>
            <person name="Godinez A."/>
            <person name="Nagaraj S."/>
            <person name="Vavikolanu K."/>
            <person name="Vyas G."/>
            <person name="Nadendla S."/>
            <person name="Aluvathingal J."/>
            <person name="Sichtig H."/>
        </authorList>
    </citation>
    <scope>NUCLEOTIDE SEQUENCE [LARGE SCALE GENOMIC DNA]</scope>
    <source>
        <strain evidence="2">FDAARGOS_200</strain>
    </source>
</reference>
<keyword evidence="3" id="KW-1185">Reference proteome</keyword>
<dbReference type="RefSeq" id="WP_019232832.1">
    <property type="nucleotide sequence ID" value="NZ_CAAAHR010000012.1"/>
</dbReference>
<dbReference type="GeneID" id="98064185"/>
<evidence type="ECO:0000313" key="3">
    <source>
        <dbReference type="Proteomes" id="UP000192511"/>
    </source>
</evidence>
<feature type="compositionally biased region" description="Basic and acidic residues" evidence="1">
    <location>
        <begin position="60"/>
        <end position="70"/>
    </location>
</feature>
<organism evidence="2 3">
    <name type="scientific">Legionella anisa</name>
    <dbReference type="NCBI Taxonomy" id="28082"/>
    <lineage>
        <taxon>Bacteria</taxon>
        <taxon>Pseudomonadati</taxon>
        <taxon>Pseudomonadota</taxon>
        <taxon>Gammaproteobacteria</taxon>
        <taxon>Legionellales</taxon>
        <taxon>Legionellaceae</taxon>
        <taxon>Legionella</taxon>
    </lineage>
</organism>
<protein>
    <recommendedName>
        <fullName evidence="4">Coiled-coil protein</fullName>
    </recommendedName>
</protein>
<gene>
    <name evidence="2" type="ORF">A6J39_019420</name>
</gene>
<accession>A0AAX0WXT1</accession>
<dbReference type="Proteomes" id="UP000192511">
    <property type="component" value="Unassembled WGS sequence"/>
</dbReference>
<evidence type="ECO:0000256" key="1">
    <source>
        <dbReference type="SAM" id="MobiDB-lite"/>
    </source>
</evidence>
<feature type="compositionally biased region" description="Basic and acidic residues" evidence="1">
    <location>
        <begin position="1"/>
        <end position="12"/>
    </location>
</feature>
<feature type="region of interest" description="Disordered" evidence="1">
    <location>
        <begin position="181"/>
        <end position="256"/>
    </location>
</feature>
<dbReference type="EMBL" id="NBTX02000004">
    <property type="protein sequence ID" value="PNL63191.1"/>
    <property type="molecule type" value="Genomic_DNA"/>
</dbReference>
<proteinExistence type="predicted"/>
<feature type="region of interest" description="Disordered" evidence="1">
    <location>
        <begin position="1"/>
        <end position="70"/>
    </location>
</feature>
<feature type="compositionally biased region" description="Basic and acidic residues" evidence="1">
    <location>
        <begin position="30"/>
        <end position="53"/>
    </location>
</feature>
<evidence type="ECO:0000313" key="2">
    <source>
        <dbReference type="EMBL" id="PNL63191.1"/>
    </source>
</evidence>
<comment type="caution">
    <text evidence="2">The sequence shown here is derived from an EMBL/GenBank/DDBJ whole genome shotgun (WGS) entry which is preliminary data.</text>
</comment>
<sequence>MSTEKTDPKVETKPTNPVPPQEPQVIAPTVEDKPAPKAKGNDDKKPQPEEPKKATTPQKEGGDKKKDPNLELLESLEKLVADINGSINKALGDVAKAGWDKLKKTEVGQAVGRLTDAIGEKVSDIKEQIGKKIDDKVDALSTAFGKTTVGQAIQSIKDTVGSIPDKISKGLVDAIDSATEKVSNIGKKEPGEELDESETQMKSPESTQSEDLLMEAREAFGDMEGWDDLLTDKPKTPTPSEQPALEEGSDLVKGMQ</sequence>
<feature type="compositionally biased region" description="Polar residues" evidence="1">
    <location>
        <begin position="200"/>
        <end position="210"/>
    </location>
</feature>
<name>A0AAX0WXT1_9GAMM</name>
<evidence type="ECO:0008006" key="4">
    <source>
        <dbReference type="Google" id="ProtNLM"/>
    </source>
</evidence>